<feature type="domain" description="C-type lectin" evidence="2">
    <location>
        <begin position="70"/>
        <end position="172"/>
    </location>
</feature>
<evidence type="ECO:0000313" key="3">
    <source>
        <dbReference type="Ensembl" id="ENSGMOP00000046162.1"/>
    </source>
</evidence>
<dbReference type="Pfam" id="PF00059">
    <property type="entry name" value="Lectin_C"/>
    <property type="match status" value="3"/>
</dbReference>
<accession>A0A8C5BHJ9</accession>
<dbReference type="Ensembl" id="ENSGMOT00000057150.1">
    <property type="protein sequence ID" value="ENSGMOP00000046162.1"/>
    <property type="gene ID" value="ENSGMOG00000018255.2"/>
</dbReference>
<dbReference type="PANTHER" id="PTHR45784">
    <property type="entry name" value="C-TYPE LECTIN DOMAIN FAMILY 20 MEMBER A-RELATED"/>
    <property type="match status" value="1"/>
</dbReference>
<gene>
    <name evidence="3" type="primary">LOC115532582</name>
</gene>
<dbReference type="GeneTree" id="ENSGT00940000163911"/>
<keyword evidence="4" id="KW-1185">Reference proteome</keyword>
<evidence type="ECO:0000313" key="4">
    <source>
        <dbReference type="Proteomes" id="UP000694546"/>
    </source>
</evidence>
<reference evidence="3" key="1">
    <citation type="submission" date="2025-08" db="UniProtKB">
        <authorList>
            <consortium name="Ensembl"/>
        </authorList>
    </citation>
    <scope>IDENTIFICATION</scope>
</reference>
<dbReference type="InterPro" id="IPR016187">
    <property type="entry name" value="CTDL_fold"/>
</dbReference>
<dbReference type="AlphaFoldDB" id="A0A8C5BHJ9"/>
<dbReference type="Proteomes" id="UP000694546">
    <property type="component" value="Chromosome 19"/>
</dbReference>
<feature type="domain" description="C-type lectin" evidence="2">
    <location>
        <begin position="182"/>
        <end position="281"/>
    </location>
</feature>
<dbReference type="PROSITE" id="PS50041">
    <property type="entry name" value="C_TYPE_LECTIN_2"/>
    <property type="match status" value="3"/>
</dbReference>
<dbReference type="InterPro" id="IPR018378">
    <property type="entry name" value="C-type_lectin_CS"/>
</dbReference>
<organism evidence="3 4">
    <name type="scientific">Gadus morhua</name>
    <name type="common">Atlantic cod</name>
    <dbReference type="NCBI Taxonomy" id="8049"/>
    <lineage>
        <taxon>Eukaryota</taxon>
        <taxon>Metazoa</taxon>
        <taxon>Chordata</taxon>
        <taxon>Craniata</taxon>
        <taxon>Vertebrata</taxon>
        <taxon>Euteleostomi</taxon>
        <taxon>Actinopterygii</taxon>
        <taxon>Neopterygii</taxon>
        <taxon>Teleostei</taxon>
        <taxon>Neoteleostei</taxon>
        <taxon>Acanthomorphata</taxon>
        <taxon>Zeiogadaria</taxon>
        <taxon>Gadariae</taxon>
        <taxon>Gadiformes</taxon>
        <taxon>Gadoidei</taxon>
        <taxon>Gadidae</taxon>
        <taxon>Gadus</taxon>
    </lineage>
</organism>
<dbReference type="InterPro" id="IPR001304">
    <property type="entry name" value="C-type_lectin-like"/>
</dbReference>
<dbReference type="PROSITE" id="PS00615">
    <property type="entry name" value="C_TYPE_LECTIN_1"/>
    <property type="match status" value="1"/>
</dbReference>
<dbReference type="PANTHER" id="PTHR45784:SF3">
    <property type="entry name" value="C-TYPE LECTIN DOMAIN FAMILY 4 MEMBER K-LIKE-RELATED"/>
    <property type="match status" value="1"/>
</dbReference>
<feature type="domain" description="C-type lectin" evidence="2">
    <location>
        <begin position="291"/>
        <end position="398"/>
    </location>
</feature>
<name>A0A8C5BHJ9_GADMO</name>
<dbReference type="Gene3D" id="3.10.100.10">
    <property type="entry name" value="Mannose-Binding Protein A, subunit A"/>
    <property type="match status" value="3"/>
</dbReference>
<reference evidence="3" key="2">
    <citation type="submission" date="2025-09" db="UniProtKB">
        <authorList>
            <consortium name="Ensembl"/>
        </authorList>
    </citation>
    <scope>IDENTIFICATION</scope>
</reference>
<protein>
    <submittedName>
        <fullName evidence="3">Si:dkey-61f9.1</fullName>
    </submittedName>
</protein>
<dbReference type="SMART" id="SM00034">
    <property type="entry name" value="CLECT"/>
    <property type="match status" value="3"/>
</dbReference>
<dbReference type="SUPFAM" id="SSF56436">
    <property type="entry name" value="C-type lectin-like"/>
    <property type="match status" value="3"/>
</dbReference>
<keyword evidence="1" id="KW-1015">Disulfide bond</keyword>
<evidence type="ECO:0000259" key="2">
    <source>
        <dbReference type="PROSITE" id="PS50041"/>
    </source>
</evidence>
<sequence length="406" mass="47018">MNYCCRFCSPVGGLFAVNGKRVSSNRTIPPSTLCCPGCYSNVLPEFYFCFFFSAVFHLTLSTELRKFERLSVEKRNWKNGQTACADKNGHLVTLHNRYDAQLIHKLINRPGATAYLGLHEKKDAHQSEWSNGVEMTKWTTEANITYEQKCVAIQNNEWREQPCNETMYFMCYNIWRGVVAAYQLIEQKKDWCEARLYCRKHFTDLVSINNNNQNDEALRRGANRTFWIGLKHDNYQWEDGQCSTFREGITISAAGHKECAHQYEDNVVLDRCNNTHNIICMQGDTRITVPTDPLTWEEAYDYCKKNHDGLLFIRDQDEQLEVEKWLNATGVPGPVWLGLRQSRVLGFWFWSTIDQVVDFINWRDGPPELPLSYHCGAIDGRGTWSDVKCQTKLPALCIEDMYSTTD</sequence>
<dbReference type="InterPro" id="IPR016186">
    <property type="entry name" value="C-type_lectin-like/link_sf"/>
</dbReference>
<evidence type="ECO:0000256" key="1">
    <source>
        <dbReference type="ARBA" id="ARBA00023157"/>
    </source>
</evidence>
<dbReference type="CDD" id="cd00037">
    <property type="entry name" value="CLECT"/>
    <property type="match status" value="2"/>
</dbReference>
<proteinExistence type="predicted"/>